<organism evidence="1 2">
    <name type="scientific">Bradyrhizobium jicamae</name>
    <dbReference type="NCBI Taxonomy" id="280332"/>
    <lineage>
        <taxon>Bacteria</taxon>
        <taxon>Pseudomonadati</taxon>
        <taxon>Pseudomonadota</taxon>
        <taxon>Alphaproteobacteria</taxon>
        <taxon>Hyphomicrobiales</taxon>
        <taxon>Nitrobacteraceae</taxon>
        <taxon>Bradyrhizobium</taxon>
    </lineage>
</organism>
<protein>
    <submittedName>
        <fullName evidence="1">Uncharacterized protein</fullName>
    </submittedName>
</protein>
<gene>
    <name evidence="1" type="ORF">JQ615_41720</name>
</gene>
<proteinExistence type="predicted"/>
<dbReference type="Proteomes" id="UP001315278">
    <property type="component" value="Unassembled WGS sequence"/>
</dbReference>
<reference evidence="2" key="1">
    <citation type="journal article" date="2021" name="ISME J.">
        <title>Evolutionary origin and ecological implication of a unique nif island in free-living Bradyrhizobium lineages.</title>
        <authorList>
            <person name="Tao J."/>
        </authorList>
    </citation>
    <scope>NUCLEOTIDE SEQUENCE [LARGE SCALE GENOMIC DNA]</scope>
    <source>
        <strain evidence="2">SZCCT0434</strain>
    </source>
</reference>
<name>A0ABS5FYP9_9BRAD</name>
<comment type="caution">
    <text evidence="1">The sequence shown here is derived from an EMBL/GenBank/DDBJ whole genome shotgun (WGS) entry which is preliminary data.</text>
</comment>
<sequence length="96" mass="10915">MPKETPENRLGRYARHVEPHNLIGTTESEAVTKATEAQIDDCIKAARDLVERAMYYGLSEDEAWRLASAIAVKARDEVVRKKRSKFKVIIGGREWS</sequence>
<dbReference type="EMBL" id="JAFCJH010000118">
    <property type="protein sequence ID" value="MBR0801850.1"/>
    <property type="molecule type" value="Genomic_DNA"/>
</dbReference>
<accession>A0ABS5FYP9</accession>
<keyword evidence="2" id="KW-1185">Reference proteome</keyword>
<evidence type="ECO:0000313" key="2">
    <source>
        <dbReference type="Proteomes" id="UP001315278"/>
    </source>
</evidence>
<dbReference type="RefSeq" id="WP_212395017.1">
    <property type="nucleotide sequence ID" value="NZ_JAFCJH010000118.1"/>
</dbReference>
<evidence type="ECO:0000313" key="1">
    <source>
        <dbReference type="EMBL" id="MBR0801850.1"/>
    </source>
</evidence>